<evidence type="ECO:0000256" key="1">
    <source>
        <dbReference type="ARBA" id="ARBA00004651"/>
    </source>
</evidence>
<keyword evidence="10" id="KW-1185">Reference proteome</keyword>
<keyword evidence="4 6" id="KW-1133">Transmembrane helix</keyword>
<proteinExistence type="predicted"/>
<comment type="caution">
    <text evidence="9">The sequence shown here is derived from an EMBL/GenBank/DDBJ whole genome shotgun (WGS) entry which is preliminary data.</text>
</comment>
<comment type="subcellular location">
    <subcellularLocation>
        <location evidence="1">Cell membrane</location>
        <topology evidence="1">Multi-pass membrane protein</topology>
    </subcellularLocation>
</comment>
<gene>
    <name evidence="9" type="ORF">ACFPOC_14740</name>
</gene>
<dbReference type="InterPro" id="IPR042094">
    <property type="entry name" value="T2SS_GspF_sf"/>
</dbReference>
<evidence type="ECO:0000256" key="4">
    <source>
        <dbReference type="ARBA" id="ARBA00022989"/>
    </source>
</evidence>
<dbReference type="PANTHER" id="PTHR35007:SF1">
    <property type="entry name" value="PILUS ASSEMBLY PROTEIN"/>
    <property type="match status" value="1"/>
</dbReference>
<sequence>MAIPVEALISALVFAAVLLLVQGVALLAFGRRLRLARRIDRRLDRLDRGEDRTRAIERLRKEVTEHLRAGPLPVRAALARRARRADLDLSPERLLLLMVAVAALVVALLTLGTAASVPVRAAAGLAGGVGGVLLWLDRRAARRLSLIEEQLPDAIELMVRSLRVGHPLAAALGLAAREVPAPLGTELAQIADEAAYGRDLGESLGALAERVDLSDLRFLAVAVSIQAQSGGNLAEILEGLAQVIRARFKLFRRVRAITAEATWSGRFLSAFPLAVLAAINLIDPHYYDDVRGSPYVLPAGLAVAGLLLANILVMRALVKIRI</sequence>
<keyword evidence="5 6" id="KW-0472">Membrane</keyword>
<feature type="transmembrane region" description="Helical" evidence="6">
    <location>
        <begin position="263"/>
        <end position="282"/>
    </location>
</feature>
<dbReference type="Pfam" id="PF00482">
    <property type="entry name" value="T2SSF"/>
    <property type="match status" value="1"/>
</dbReference>
<dbReference type="Gene3D" id="1.20.81.30">
    <property type="entry name" value="Type II secretion system (T2SS), domain F"/>
    <property type="match status" value="1"/>
</dbReference>
<dbReference type="RefSeq" id="WP_209842426.1">
    <property type="nucleotide sequence ID" value="NZ_JAGGJP010000016.1"/>
</dbReference>
<dbReference type="EMBL" id="JBHSNA010000017">
    <property type="protein sequence ID" value="MFC5567668.1"/>
    <property type="molecule type" value="Genomic_DNA"/>
</dbReference>
<feature type="domain" description="Type II secretion system protein TadB-like N-terminal" evidence="8">
    <location>
        <begin position="1"/>
        <end position="143"/>
    </location>
</feature>
<keyword evidence="2" id="KW-1003">Cell membrane</keyword>
<feature type="transmembrane region" description="Helical" evidence="6">
    <location>
        <begin position="117"/>
        <end position="136"/>
    </location>
</feature>
<dbReference type="InterPro" id="IPR045824">
    <property type="entry name" value="T2SS_TadB-like_N"/>
</dbReference>
<feature type="domain" description="Type II secretion system protein GspF" evidence="7">
    <location>
        <begin position="155"/>
        <end position="278"/>
    </location>
</feature>
<evidence type="ECO:0000313" key="10">
    <source>
        <dbReference type="Proteomes" id="UP001596056"/>
    </source>
</evidence>
<dbReference type="Proteomes" id="UP001596056">
    <property type="component" value="Unassembled WGS sequence"/>
</dbReference>
<dbReference type="PANTHER" id="PTHR35007">
    <property type="entry name" value="INTEGRAL MEMBRANE PROTEIN-RELATED"/>
    <property type="match status" value="1"/>
</dbReference>
<organism evidence="9 10">
    <name type="scientific">Rubellimicrobium aerolatum</name>
    <dbReference type="NCBI Taxonomy" id="490979"/>
    <lineage>
        <taxon>Bacteria</taxon>
        <taxon>Pseudomonadati</taxon>
        <taxon>Pseudomonadota</taxon>
        <taxon>Alphaproteobacteria</taxon>
        <taxon>Rhodobacterales</taxon>
        <taxon>Roseobacteraceae</taxon>
        <taxon>Rubellimicrobium</taxon>
    </lineage>
</organism>
<evidence type="ECO:0000256" key="5">
    <source>
        <dbReference type="ARBA" id="ARBA00023136"/>
    </source>
</evidence>
<feature type="transmembrane region" description="Helical" evidence="6">
    <location>
        <begin position="94"/>
        <end position="111"/>
    </location>
</feature>
<protein>
    <submittedName>
        <fullName evidence="9">Type II secretion system F family protein</fullName>
    </submittedName>
</protein>
<reference evidence="10" key="1">
    <citation type="journal article" date="2019" name="Int. J. Syst. Evol. Microbiol.">
        <title>The Global Catalogue of Microorganisms (GCM) 10K type strain sequencing project: providing services to taxonomists for standard genome sequencing and annotation.</title>
        <authorList>
            <consortium name="The Broad Institute Genomics Platform"/>
            <consortium name="The Broad Institute Genome Sequencing Center for Infectious Disease"/>
            <person name="Wu L."/>
            <person name="Ma J."/>
        </authorList>
    </citation>
    <scope>NUCLEOTIDE SEQUENCE [LARGE SCALE GENOMIC DNA]</scope>
    <source>
        <strain evidence="10">KACC 11588</strain>
    </source>
</reference>
<feature type="transmembrane region" description="Helical" evidence="6">
    <location>
        <begin position="294"/>
        <end position="318"/>
    </location>
</feature>
<evidence type="ECO:0000259" key="8">
    <source>
        <dbReference type="Pfam" id="PF19360"/>
    </source>
</evidence>
<name>A0ABW0SFC2_9RHOB</name>
<evidence type="ECO:0000313" key="9">
    <source>
        <dbReference type="EMBL" id="MFC5567668.1"/>
    </source>
</evidence>
<evidence type="ECO:0000259" key="7">
    <source>
        <dbReference type="Pfam" id="PF00482"/>
    </source>
</evidence>
<accession>A0ABW0SFC2</accession>
<evidence type="ECO:0000256" key="6">
    <source>
        <dbReference type="SAM" id="Phobius"/>
    </source>
</evidence>
<evidence type="ECO:0000256" key="3">
    <source>
        <dbReference type="ARBA" id="ARBA00022692"/>
    </source>
</evidence>
<dbReference type="InterPro" id="IPR018076">
    <property type="entry name" value="T2SS_GspF_dom"/>
</dbReference>
<keyword evidence="3 6" id="KW-0812">Transmembrane</keyword>
<evidence type="ECO:0000256" key="2">
    <source>
        <dbReference type="ARBA" id="ARBA00022475"/>
    </source>
</evidence>
<dbReference type="Pfam" id="PF19360">
    <property type="entry name" value="TadB_TadC_N"/>
    <property type="match status" value="1"/>
</dbReference>
<feature type="transmembrane region" description="Helical" evidence="6">
    <location>
        <begin position="6"/>
        <end position="29"/>
    </location>
</feature>